<evidence type="ECO:0000313" key="2">
    <source>
        <dbReference type="Proteomes" id="UP000765509"/>
    </source>
</evidence>
<dbReference type="AlphaFoldDB" id="A0A9Q3FEP4"/>
<dbReference type="Proteomes" id="UP000765509">
    <property type="component" value="Unassembled WGS sequence"/>
</dbReference>
<proteinExistence type="predicted"/>
<accession>A0A9Q3FEP4</accession>
<gene>
    <name evidence="1" type="ORF">O181_075476</name>
</gene>
<keyword evidence="2" id="KW-1185">Reference proteome</keyword>
<reference evidence="1" key="1">
    <citation type="submission" date="2021-03" db="EMBL/GenBank/DDBJ databases">
        <title>Draft genome sequence of rust myrtle Austropuccinia psidii MF-1, a brazilian biotype.</title>
        <authorList>
            <person name="Quecine M.C."/>
            <person name="Pachon D.M.R."/>
            <person name="Bonatelli M.L."/>
            <person name="Correr F.H."/>
            <person name="Franceschini L.M."/>
            <person name="Leite T.F."/>
            <person name="Margarido G.R.A."/>
            <person name="Almeida C.A."/>
            <person name="Ferrarezi J.A."/>
            <person name="Labate C.A."/>
        </authorList>
    </citation>
    <scope>NUCLEOTIDE SEQUENCE</scope>
    <source>
        <strain evidence="1">MF-1</strain>
    </source>
</reference>
<protein>
    <submittedName>
        <fullName evidence="1">Uncharacterized protein</fullName>
    </submittedName>
</protein>
<evidence type="ECO:0000313" key="1">
    <source>
        <dbReference type="EMBL" id="MBW0535761.1"/>
    </source>
</evidence>
<name>A0A9Q3FEP4_9BASI</name>
<sequence length="267" mass="30713">MTIVHKDGNIHKNADGLSRWPLPNNIYNPAYVPEEDSSLIPIEVISVTDLNTTFFEELRNSYTQDKSLLELAYITSIHASASQTPAIPERRWNPKLPQDSSKKDFIEIHSTASSFKGMLEKAIKHAVRCMEDSFAYAKDKWDRSHAIPDFKALHGENALEVELSEELSNKHPTFLVSLVKPYKSDDAEKFSLRNTVSQNIPPVESSGTKKITKVLKERKLRTKKAREYLVRYSEPTFEDEWLAKKDIPEASKLLRMFRHTRNNNIKK</sequence>
<comment type="caution">
    <text evidence="1">The sequence shown here is derived from an EMBL/GenBank/DDBJ whole genome shotgun (WGS) entry which is preliminary data.</text>
</comment>
<organism evidence="1 2">
    <name type="scientific">Austropuccinia psidii MF-1</name>
    <dbReference type="NCBI Taxonomy" id="1389203"/>
    <lineage>
        <taxon>Eukaryota</taxon>
        <taxon>Fungi</taxon>
        <taxon>Dikarya</taxon>
        <taxon>Basidiomycota</taxon>
        <taxon>Pucciniomycotina</taxon>
        <taxon>Pucciniomycetes</taxon>
        <taxon>Pucciniales</taxon>
        <taxon>Sphaerophragmiaceae</taxon>
        <taxon>Austropuccinia</taxon>
    </lineage>
</organism>
<dbReference type="EMBL" id="AVOT02040529">
    <property type="protein sequence ID" value="MBW0535761.1"/>
    <property type="molecule type" value="Genomic_DNA"/>
</dbReference>